<dbReference type="AlphaFoldDB" id="A0A173LY71"/>
<gene>
    <name evidence="2" type="ORF">AUMI_113840</name>
</gene>
<evidence type="ECO:0008006" key="4">
    <source>
        <dbReference type="Google" id="ProtNLM"/>
    </source>
</evidence>
<dbReference type="GeneID" id="80452576"/>
<protein>
    <recommendedName>
        <fullName evidence="4">DUF721 domain-containing protein</fullName>
    </recommendedName>
</protein>
<dbReference type="RefSeq" id="WP_231951737.1">
    <property type="nucleotide sequence ID" value="NZ_AP017457.1"/>
</dbReference>
<dbReference type="Pfam" id="PF05258">
    <property type="entry name" value="DciA"/>
    <property type="match status" value="1"/>
</dbReference>
<dbReference type="KEGG" id="amin:AUMI_113840"/>
<feature type="compositionally biased region" description="Low complexity" evidence="1">
    <location>
        <begin position="1"/>
        <end position="15"/>
    </location>
</feature>
<evidence type="ECO:0000313" key="3">
    <source>
        <dbReference type="Proteomes" id="UP000243847"/>
    </source>
</evidence>
<accession>A0A173LY71</accession>
<feature type="compositionally biased region" description="Polar residues" evidence="1">
    <location>
        <begin position="31"/>
        <end position="40"/>
    </location>
</feature>
<feature type="region of interest" description="Disordered" evidence="1">
    <location>
        <begin position="1"/>
        <end position="71"/>
    </location>
</feature>
<dbReference type="EMBL" id="AP017457">
    <property type="protein sequence ID" value="BAU99926.1"/>
    <property type="molecule type" value="Genomic_DNA"/>
</dbReference>
<dbReference type="PANTHER" id="PTHR36456:SF1">
    <property type="entry name" value="UPF0232 PROTEIN SCO3875"/>
    <property type="match status" value="1"/>
</dbReference>
<proteinExistence type="predicted"/>
<sequence length="181" mass="19396">MMSSEANGPGAADAAGPEETESMALYARLKSQATGTPRSQLSRDAKARRRNAQEHASEMPFSPGRDPKGLDDVLANLTQELGWKAPLAQSDVLTDWPEIVGPDIAARTKVLGITDSTLSVLCESTAWATQLRLMSSEVLTKLLNSHPESGITAIRFQGPNAPSWKRGPKSIPGRGPRDTYG</sequence>
<reference evidence="2 3" key="1">
    <citation type="journal article" date="2016" name="Genome Announc.">
        <title>Complete Genome Sequence of Aurantimicrobium minutum Type Strain KNCT, a Planktonic Ultramicrobacterium Isolated from River Water.</title>
        <authorList>
            <person name="Nakai R."/>
            <person name="Fujisawa T."/>
            <person name="Nakamura Y."/>
            <person name="Nishide H."/>
            <person name="Uchiyama I."/>
            <person name="Baba T."/>
            <person name="Toyoda A."/>
            <person name="Fujiyama A."/>
            <person name="Naganuma T."/>
            <person name="Niki H."/>
        </authorList>
    </citation>
    <scope>NUCLEOTIDE SEQUENCE [LARGE SCALE GENOMIC DNA]</scope>
    <source>
        <strain evidence="2 3">KNC</strain>
    </source>
</reference>
<name>A0A173LY71_9MICO</name>
<feature type="region of interest" description="Disordered" evidence="1">
    <location>
        <begin position="153"/>
        <end position="181"/>
    </location>
</feature>
<evidence type="ECO:0000313" key="2">
    <source>
        <dbReference type="EMBL" id="BAU99926.1"/>
    </source>
</evidence>
<dbReference type="InterPro" id="IPR007922">
    <property type="entry name" value="DciA-like"/>
</dbReference>
<feature type="compositionally biased region" description="Basic and acidic residues" evidence="1">
    <location>
        <begin position="41"/>
        <end position="57"/>
    </location>
</feature>
<dbReference type="PANTHER" id="PTHR36456">
    <property type="entry name" value="UPF0232 PROTEIN SCO3875"/>
    <property type="match status" value="1"/>
</dbReference>
<evidence type="ECO:0000256" key="1">
    <source>
        <dbReference type="SAM" id="MobiDB-lite"/>
    </source>
</evidence>
<dbReference type="Proteomes" id="UP000243847">
    <property type="component" value="Chromosome sequence1"/>
</dbReference>
<organism evidence="2 3">
    <name type="scientific">Aurantimicrobium minutum</name>
    <dbReference type="NCBI Taxonomy" id="708131"/>
    <lineage>
        <taxon>Bacteria</taxon>
        <taxon>Bacillati</taxon>
        <taxon>Actinomycetota</taxon>
        <taxon>Actinomycetes</taxon>
        <taxon>Micrococcales</taxon>
        <taxon>Microbacteriaceae</taxon>
        <taxon>Aurantimicrobium</taxon>
    </lineage>
</organism>